<dbReference type="SMART" id="SM00382">
    <property type="entry name" value="AAA"/>
    <property type="match status" value="2"/>
</dbReference>
<dbReference type="InterPro" id="IPR020588">
    <property type="entry name" value="RecA_ATP-bd"/>
</dbReference>
<evidence type="ECO:0000313" key="13">
    <source>
        <dbReference type="EMBL" id="NMG46205.1"/>
    </source>
</evidence>
<dbReference type="PROSITE" id="PS50162">
    <property type="entry name" value="RECA_2"/>
    <property type="match status" value="1"/>
</dbReference>
<keyword evidence="3" id="KW-0808">Transferase</keyword>
<feature type="domain" description="KaiC" evidence="12">
    <location>
        <begin position="8"/>
        <end position="242"/>
    </location>
</feature>
<dbReference type="PANTHER" id="PTHR42926">
    <property type="match status" value="1"/>
</dbReference>
<dbReference type="RefSeq" id="WP_169258036.1">
    <property type="nucleotide sequence ID" value="NZ_WTVN01000054.1"/>
</dbReference>
<comment type="caution">
    <text evidence="13">The sequence shown here is derived from an EMBL/GenBank/DDBJ whole genome shotgun (WGS) entry which is preliminary data.</text>
</comment>
<dbReference type="PROSITE" id="PS51146">
    <property type="entry name" value="KAIC"/>
    <property type="match status" value="2"/>
</dbReference>
<dbReference type="PRINTS" id="PR01874">
    <property type="entry name" value="DNAREPAIRADA"/>
</dbReference>
<evidence type="ECO:0000313" key="14">
    <source>
        <dbReference type="Proteomes" id="UP000623795"/>
    </source>
</evidence>
<accession>A0ABX1Q6U0</accession>
<dbReference type="PANTHER" id="PTHR42926:SF1">
    <property type="entry name" value="CIRCADIAN CLOCK OSCILLATOR PROTEIN KAIC 1"/>
    <property type="match status" value="1"/>
</dbReference>
<keyword evidence="5" id="KW-0227">DNA damage</keyword>
<dbReference type="InterPro" id="IPR003593">
    <property type="entry name" value="AAA+_ATPase"/>
</dbReference>
<organism evidence="13 14">
    <name type="scientific">Aromatoleum toluvorans</name>
    <dbReference type="NCBI Taxonomy" id="92002"/>
    <lineage>
        <taxon>Bacteria</taxon>
        <taxon>Pseudomonadati</taxon>
        <taxon>Pseudomonadota</taxon>
        <taxon>Betaproteobacteria</taxon>
        <taxon>Rhodocyclales</taxon>
        <taxon>Rhodocyclaceae</taxon>
        <taxon>Aromatoleum</taxon>
    </lineage>
</organism>
<gene>
    <name evidence="13" type="ORF">GPA22_21015</name>
</gene>
<dbReference type="Proteomes" id="UP000623795">
    <property type="component" value="Unassembled WGS sequence"/>
</dbReference>
<evidence type="ECO:0000256" key="5">
    <source>
        <dbReference type="ARBA" id="ARBA00022763"/>
    </source>
</evidence>
<reference evidence="13 14" key="1">
    <citation type="submission" date="2019-12" db="EMBL/GenBank/DDBJ databases">
        <title>Comparative genomics gives insights into the taxonomy of the Azoarcus-Aromatoleum group and reveals separate origins of nif in the plant-associated Azoarcus and non-plant-associated Aromatoleum sub-groups.</title>
        <authorList>
            <person name="Lafos M."/>
            <person name="Maluk M."/>
            <person name="Batista M."/>
            <person name="Junghare M."/>
            <person name="Carmona M."/>
            <person name="Faoro H."/>
            <person name="Cruz L.M."/>
            <person name="Battistoni F."/>
            <person name="De Souza E."/>
            <person name="Pedrosa F."/>
            <person name="Chen W.-M."/>
            <person name="Poole P.S."/>
            <person name="Dixon R.A."/>
            <person name="James E.K."/>
        </authorList>
    </citation>
    <scope>NUCLEOTIDE SEQUENCE [LARGE SCALE GENOMIC DNA]</scope>
    <source>
        <strain evidence="13 14">Td21</strain>
    </source>
</reference>
<dbReference type="PIRSF" id="PIRSF039117">
    <property type="entry name" value="KaiC"/>
    <property type="match status" value="1"/>
</dbReference>
<evidence type="ECO:0000256" key="1">
    <source>
        <dbReference type="ARBA" id="ARBA00012513"/>
    </source>
</evidence>
<keyword evidence="7" id="KW-0378">Hydrolase</keyword>
<feature type="domain" description="RecA family profile 1" evidence="11">
    <location>
        <begin position="242"/>
        <end position="289"/>
    </location>
</feature>
<dbReference type="SUPFAM" id="SSF52540">
    <property type="entry name" value="P-loop containing nucleoside triphosphate hydrolases"/>
    <property type="match status" value="2"/>
</dbReference>
<dbReference type="InterPro" id="IPR051347">
    <property type="entry name" value="Circadian_clock_KaiC-rel"/>
</dbReference>
<dbReference type="EMBL" id="WTVN01000054">
    <property type="protein sequence ID" value="NMG46205.1"/>
    <property type="molecule type" value="Genomic_DNA"/>
</dbReference>
<dbReference type="InterPro" id="IPR027417">
    <property type="entry name" value="P-loop_NTPase"/>
</dbReference>
<evidence type="ECO:0000256" key="7">
    <source>
        <dbReference type="ARBA" id="ARBA00022801"/>
    </source>
</evidence>
<evidence type="ECO:0000256" key="8">
    <source>
        <dbReference type="ARBA" id="ARBA00023125"/>
    </source>
</evidence>
<proteinExistence type="predicted"/>
<evidence type="ECO:0000259" key="11">
    <source>
        <dbReference type="PROSITE" id="PS50162"/>
    </source>
</evidence>
<evidence type="ECO:0000256" key="3">
    <source>
        <dbReference type="ARBA" id="ARBA00022679"/>
    </source>
</evidence>
<evidence type="ECO:0000259" key="12">
    <source>
        <dbReference type="PROSITE" id="PS51146"/>
    </source>
</evidence>
<keyword evidence="8" id="KW-0238">DNA-binding</keyword>
<keyword evidence="4" id="KW-0677">Repeat</keyword>
<dbReference type="Gene3D" id="3.40.50.300">
    <property type="entry name" value="P-loop containing nucleotide triphosphate hydrolases"/>
    <property type="match status" value="2"/>
</dbReference>
<dbReference type="EC" id="2.7.11.1" evidence="1"/>
<name>A0ABX1Q6U0_9RHOO</name>
<comment type="function">
    <text evidence="10">Can catalyze the hydrolysis of ATP in the presence of single-stranded DNA, the ATP-dependent uptake of single-stranded DNA by duplex DNA, and the ATP-dependent hybridization of homologous single-stranded DNAs. It interacts with LexA causing its activation and leading to its autocatalytic cleavage.</text>
</comment>
<dbReference type="InterPro" id="IPR014774">
    <property type="entry name" value="KaiC-like_dom"/>
</dbReference>
<feature type="domain" description="KaiC" evidence="12">
    <location>
        <begin position="244"/>
        <end position="476"/>
    </location>
</feature>
<dbReference type="InterPro" id="IPR010624">
    <property type="entry name" value="KaiC_dom"/>
</dbReference>
<protein>
    <recommendedName>
        <fullName evidence="1">non-specific serine/threonine protein kinase</fullName>
        <ecNumber evidence="1">2.7.11.1</ecNumber>
    </recommendedName>
</protein>
<evidence type="ECO:0000256" key="4">
    <source>
        <dbReference type="ARBA" id="ARBA00022737"/>
    </source>
</evidence>
<evidence type="ECO:0000256" key="6">
    <source>
        <dbReference type="ARBA" id="ARBA00022777"/>
    </source>
</evidence>
<evidence type="ECO:0000256" key="9">
    <source>
        <dbReference type="ARBA" id="ARBA00023204"/>
    </source>
</evidence>
<keyword evidence="6" id="KW-0418">Kinase</keyword>
<dbReference type="InterPro" id="IPR030665">
    <property type="entry name" value="KaiC"/>
</dbReference>
<keyword evidence="14" id="KW-1185">Reference proteome</keyword>
<evidence type="ECO:0000256" key="10">
    <source>
        <dbReference type="ARBA" id="ARBA00025580"/>
    </source>
</evidence>
<keyword evidence="2" id="KW-0597">Phosphoprotein</keyword>
<dbReference type="Pfam" id="PF06745">
    <property type="entry name" value="ATPase"/>
    <property type="match status" value="2"/>
</dbReference>
<evidence type="ECO:0000256" key="2">
    <source>
        <dbReference type="ARBA" id="ARBA00022553"/>
    </source>
</evidence>
<keyword evidence="9" id="KW-0234">DNA repair</keyword>
<sequence length="488" mass="53394">MNLDDLGLRICSGIDGLDEVLCGGFIKGRAYLVRGGPGTGKTMLGLHFLASGAREGESCLFITLAEPEKQLRQNGTSLGLDLERVSFLDLSPTPEFFAEAGSYDIFSPAEVDLEPITRRIVGEIEALRPQRVFLDAMTQFRYLAAEPFHFFKQVLSFLRFLVGQGATVLFTSEGSPTAPDEDLQFMADGVITLAATPQGRSLNVAKFRGSGFRDGWHSLRLSDSGMTIFPRLVPDPPRGDVAGELRSLGVPGLDELLHGGIERGTVTIVSGPSGVGKTTLCLQLLKEVAAHRERGIVYTFDESVEMILHRCDAIKLPVRSLMGQGTLLLQQIEPLRFSPAEFYREVVRDIESQGARTVMIDSIAGFRLSLRGDDLVSDLHALCRDLCNRGVTVVLVDEVESITGDFQATETGLGYLADNIVFLRYLEVRGELRKAIGVLKKRLGDFEKTLREIEITADGIKVGKPLTDLRGILTGTPEWRHESGASPQ</sequence>